<dbReference type="KEGG" id="cbw:RR42_m1424"/>
<gene>
    <name evidence="1" type="ORF">RR42_m1424</name>
</gene>
<evidence type="ECO:0008006" key="3">
    <source>
        <dbReference type="Google" id="ProtNLM"/>
    </source>
</evidence>
<accession>A0A0C4Y713</accession>
<evidence type="ECO:0000313" key="2">
    <source>
        <dbReference type="Proteomes" id="UP000031843"/>
    </source>
</evidence>
<dbReference type="EMBL" id="CP010536">
    <property type="protein sequence ID" value="AJG18825.1"/>
    <property type="molecule type" value="Genomic_DNA"/>
</dbReference>
<reference evidence="1 2" key="1">
    <citation type="journal article" date="2015" name="Genome Announc.">
        <title>Complete Genome Sequence of Cupriavidus basilensis 4G11, Isolated from the Oak Ridge Field Research Center Site.</title>
        <authorList>
            <person name="Ray J."/>
            <person name="Waters R.J."/>
            <person name="Skerker J.M."/>
            <person name="Kuehl J.V."/>
            <person name="Price M.N."/>
            <person name="Huang J."/>
            <person name="Chakraborty R."/>
            <person name="Arkin A.P."/>
            <person name="Deutschbauer A."/>
        </authorList>
    </citation>
    <scope>NUCLEOTIDE SEQUENCE [LARGE SCALE GENOMIC DNA]</scope>
    <source>
        <strain evidence="1">4G11</strain>
    </source>
</reference>
<sequence>MTAGKADAFAAGLLSDAEVASFKAWAAYQLAVAKVVDQAGYPASIVWPDPPAA</sequence>
<organism evidence="1 2">
    <name type="scientific">Cupriavidus basilensis</name>
    <dbReference type="NCBI Taxonomy" id="68895"/>
    <lineage>
        <taxon>Bacteria</taxon>
        <taxon>Pseudomonadati</taxon>
        <taxon>Pseudomonadota</taxon>
        <taxon>Betaproteobacteria</taxon>
        <taxon>Burkholderiales</taxon>
        <taxon>Burkholderiaceae</taxon>
        <taxon>Cupriavidus</taxon>
    </lineage>
</organism>
<proteinExistence type="predicted"/>
<dbReference type="AlphaFoldDB" id="A0A0C4Y713"/>
<protein>
    <recommendedName>
        <fullName evidence="3">Tail fiber assembly protein</fullName>
    </recommendedName>
</protein>
<evidence type="ECO:0000313" key="1">
    <source>
        <dbReference type="EMBL" id="AJG18825.1"/>
    </source>
</evidence>
<name>A0A0C4Y713_9BURK</name>
<keyword evidence="2" id="KW-1185">Reference proteome</keyword>
<dbReference type="STRING" id="68895.RR42_m1424"/>
<dbReference type="Proteomes" id="UP000031843">
    <property type="component" value="Chromosome main"/>
</dbReference>